<dbReference type="EC" id="5.2.1.8" evidence="2"/>
<dbReference type="RefSeq" id="WP_163300687.1">
    <property type="nucleotide sequence ID" value="NZ_JAAGRQ010000007.1"/>
</dbReference>
<dbReference type="InterPro" id="IPR050245">
    <property type="entry name" value="PrsA_foldase"/>
</dbReference>
<evidence type="ECO:0000256" key="2">
    <source>
        <dbReference type="ARBA" id="ARBA00013194"/>
    </source>
</evidence>
<protein>
    <recommendedName>
        <fullName evidence="2">peptidylprolyl isomerase</fullName>
        <ecNumber evidence="2">5.2.1.8</ecNumber>
    </recommendedName>
</protein>
<dbReference type="GO" id="GO:0003755">
    <property type="term" value="F:peptidyl-prolyl cis-trans isomerase activity"/>
    <property type="evidence" value="ECO:0007669"/>
    <property type="project" value="UniProtKB-KW"/>
</dbReference>
<feature type="region of interest" description="Disordered" evidence="6">
    <location>
        <begin position="355"/>
        <end position="482"/>
    </location>
</feature>
<proteinExistence type="predicted"/>
<evidence type="ECO:0000256" key="3">
    <source>
        <dbReference type="ARBA" id="ARBA00022729"/>
    </source>
</evidence>
<evidence type="ECO:0000256" key="5">
    <source>
        <dbReference type="ARBA" id="ARBA00023235"/>
    </source>
</evidence>
<keyword evidence="3" id="KW-0732">Signal</keyword>
<evidence type="ECO:0000256" key="4">
    <source>
        <dbReference type="ARBA" id="ARBA00023110"/>
    </source>
</evidence>
<keyword evidence="4" id="KW-0697">Rotamase</keyword>
<dbReference type="Gene3D" id="3.10.50.40">
    <property type="match status" value="1"/>
</dbReference>
<evidence type="ECO:0000313" key="9">
    <source>
        <dbReference type="Proteomes" id="UP000469724"/>
    </source>
</evidence>
<evidence type="ECO:0000313" key="8">
    <source>
        <dbReference type="EMBL" id="NDY55634.1"/>
    </source>
</evidence>
<dbReference type="Pfam" id="PF13145">
    <property type="entry name" value="Rotamase_2"/>
    <property type="match status" value="1"/>
</dbReference>
<feature type="compositionally biased region" description="Low complexity" evidence="6">
    <location>
        <begin position="425"/>
        <end position="445"/>
    </location>
</feature>
<accession>A0A7K3NHF9</accession>
<dbReference type="PANTHER" id="PTHR47245:SF1">
    <property type="entry name" value="FOLDASE PROTEIN PRSA"/>
    <property type="match status" value="1"/>
</dbReference>
<feature type="compositionally biased region" description="Low complexity" evidence="6">
    <location>
        <begin position="468"/>
        <end position="482"/>
    </location>
</feature>
<dbReference type="AlphaFoldDB" id="A0A7K3NHF9"/>
<evidence type="ECO:0000259" key="7">
    <source>
        <dbReference type="Pfam" id="PF13145"/>
    </source>
</evidence>
<keyword evidence="9" id="KW-1185">Reference proteome</keyword>
<dbReference type="EMBL" id="JAAGRQ010000007">
    <property type="protein sequence ID" value="NDY55634.1"/>
    <property type="molecule type" value="Genomic_DNA"/>
</dbReference>
<comment type="caution">
    <text evidence="8">The sequence shown here is derived from an EMBL/GenBank/DDBJ whole genome shotgun (WGS) entry which is preliminary data.</text>
</comment>
<keyword evidence="5" id="KW-0413">Isomerase</keyword>
<dbReference type="InterPro" id="IPR000297">
    <property type="entry name" value="PPIase_PpiC"/>
</dbReference>
<dbReference type="Gene3D" id="1.10.4030.10">
    <property type="entry name" value="Porin chaperone SurA, peptide-binding domain"/>
    <property type="match status" value="1"/>
</dbReference>
<dbReference type="InterPro" id="IPR027304">
    <property type="entry name" value="Trigger_fact/SurA_dom_sf"/>
</dbReference>
<sequence length="562" mass="60304">MTFSPRYILFPALLFVMALLWACDRKAEPPGVVATVNGRPVTLGQLEFNHDLRGMGLVATENPSVEGLRRDYGRIMADLIIRELMLEELQKAGGAVTDEDLARLEAEIRADYPGELFDRMLFEENIDPQKWRESLLTRAVMDKFVSMILKDQARVEVQEAADYYKEHVAQFQRPALVTFLLVRGPDKKRVAEALRERDSGRTFPREPTPDAASIQEVRLPRELIPEAWRALLGKLQPGQASPVVQEKREAMALVLVGETPAFTLDPATAYPLVEKALAEKKRNEAFSAWLAGAVAAADIRVSAHLVDNGDIPVSEAPSPDILEKEFPGVGGGKGEHAAELADTGQVSKSFADRFADRQGPDGVKPGPEKDGPAGPSAAATPSAASPAQGDRQEVVRVVPGREGPGETAADLPLATPVPTDSPSEQSPAQPAAGTPAAGTPAAGSSVPDVAAVASPQAGTVEPTTDPVQATSTDGAAGAAAQVVPSGPGEVEFLANKASWLIFKVDDGKEDLVYIKGGKNHVVSFKDRLSVRFGSPSDITYRFRDRQERVESSAREVKTMDFP</sequence>
<dbReference type="Proteomes" id="UP000469724">
    <property type="component" value="Unassembled WGS sequence"/>
</dbReference>
<evidence type="ECO:0000256" key="6">
    <source>
        <dbReference type="SAM" id="MobiDB-lite"/>
    </source>
</evidence>
<evidence type="ECO:0000256" key="1">
    <source>
        <dbReference type="ARBA" id="ARBA00000971"/>
    </source>
</evidence>
<gene>
    <name evidence="8" type="ORF">G3N56_02610</name>
</gene>
<name>A0A7K3NHF9_9BACT</name>
<feature type="region of interest" description="Disordered" evidence="6">
    <location>
        <begin position="310"/>
        <end position="343"/>
    </location>
</feature>
<reference evidence="8 9" key="1">
    <citation type="submission" date="2020-02" db="EMBL/GenBank/DDBJ databases">
        <title>Comparative genomics of sulfur disproportionating microorganisms.</title>
        <authorList>
            <person name="Ward L.M."/>
            <person name="Bertran E."/>
            <person name="Johnston D.T."/>
        </authorList>
    </citation>
    <scope>NUCLEOTIDE SEQUENCE [LARGE SCALE GENOMIC DNA]</scope>
    <source>
        <strain evidence="8 9">DSM 3696</strain>
    </source>
</reference>
<feature type="compositionally biased region" description="Low complexity" evidence="6">
    <location>
        <begin position="372"/>
        <end position="387"/>
    </location>
</feature>
<feature type="domain" description="PpiC" evidence="7">
    <location>
        <begin position="156"/>
        <end position="261"/>
    </location>
</feature>
<comment type="catalytic activity">
    <reaction evidence="1">
        <text>[protein]-peptidylproline (omega=180) = [protein]-peptidylproline (omega=0)</text>
        <dbReference type="Rhea" id="RHEA:16237"/>
        <dbReference type="Rhea" id="RHEA-COMP:10747"/>
        <dbReference type="Rhea" id="RHEA-COMP:10748"/>
        <dbReference type="ChEBI" id="CHEBI:83833"/>
        <dbReference type="ChEBI" id="CHEBI:83834"/>
        <dbReference type="EC" id="5.2.1.8"/>
    </reaction>
</comment>
<organism evidence="8 9">
    <name type="scientific">Desulfolutivibrio sulfodismutans</name>
    <dbReference type="NCBI Taxonomy" id="63561"/>
    <lineage>
        <taxon>Bacteria</taxon>
        <taxon>Pseudomonadati</taxon>
        <taxon>Thermodesulfobacteriota</taxon>
        <taxon>Desulfovibrionia</taxon>
        <taxon>Desulfovibrionales</taxon>
        <taxon>Desulfovibrionaceae</taxon>
        <taxon>Desulfolutivibrio</taxon>
    </lineage>
</organism>
<dbReference type="PANTHER" id="PTHR47245">
    <property type="entry name" value="PEPTIDYLPROLYL ISOMERASE"/>
    <property type="match status" value="1"/>
</dbReference>
<dbReference type="InterPro" id="IPR046357">
    <property type="entry name" value="PPIase_dom_sf"/>
</dbReference>
<dbReference type="SUPFAM" id="SSF109998">
    <property type="entry name" value="Triger factor/SurA peptide-binding domain-like"/>
    <property type="match status" value="1"/>
</dbReference>